<dbReference type="SUPFAM" id="SSF56112">
    <property type="entry name" value="Protein kinase-like (PK-like)"/>
    <property type="match status" value="1"/>
</dbReference>
<dbReference type="EMBL" id="CP036526">
    <property type="protein sequence ID" value="QDT12923.1"/>
    <property type="molecule type" value="Genomic_DNA"/>
</dbReference>
<evidence type="ECO:0000256" key="4">
    <source>
        <dbReference type="ARBA" id="ARBA00022679"/>
    </source>
</evidence>
<dbReference type="Gene3D" id="1.10.510.10">
    <property type="entry name" value="Transferase(Phosphotransferase) domain 1"/>
    <property type="match status" value="1"/>
</dbReference>
<keyword evidence="14" id="KW-1185">Reference proteome</keyword>
<comment type="catalytic activity">
    <reaction evidence="11">
        <text>L-seryl-[protein] + ATP = O-phospho-L-seryl-[protein] + ADP + H(+)</text>
        <dbReference type="Rhea" id="RHEA:17989"/>
        <dbReference type="Rhea" id="RHEA-COMP:9863"/>
        <dbReference type="Rhea" id="RHEA-COMP:11604"/>
        <dbReference type="ChEBI" id="CHEBI:15378"/>
        <dbReference type="ChEBI" id="CHEBI:29999"/>
        <dbReference type="ChEBI" id="CHEBI:30616"/>
        <dbReference type="ChEBI" id="CHEBI:83421"/>
        <dbReference type="ChEBI" id="CHEBI:456216"/>
        <dbReference type="EC" id="2.7.11.1"/>
    </reaction>
</comment>
<dbReference type="InterPro" id="IPR051272">
    <property type="entry name" value="RIO-type_Ser/Thr_kinase"/>
</dbReference>
<comment type="catalytic activity">
    <reaction evidence="10">
        <text>L-threonyl-[protein] + ATP = O-phospho-L-threonyl-[protein] + ADP + H(+)</text>
        <dbReference type="Rhea" id="RHEA:46608"/>
        <dbReference type="Rhea" id="RHEA-COMP:11060"/>
        <dbReference type="Rhea" id="RHEA-COMP:11605"/>
        <dbReference type="ChEBI" id="CHEBI:15378"/>
        <dbReference type="ChEBI" id="CHEBI:30013"/>
        <dbReference type="ChEBI" id="CHEBI:30616"/>
        <dbReference type="ChEBI" id="CHEBI:61977"/>
        <dbReference type="ChEBI" id="CHEBI:456216"/>
        <dbReference type="EC" id="2.7.11.1"/>
    </reaction>
</comment>
<dbReference type="InterPro" id="IPR000687">
    <property type="entry name" value="RIO_kinase"/>
</dbReference>
<dbReference type="Proteomes" id="UP000319817">
    <property type="component" value="Chromosome"/>
</dbReference>
<dbReference type="InterPro" id="IPR011009">
    <property type="entry name" value="Kinase-like_dom_sf"/>
</dbReference>
<evidence type="ECO:0000256" key="2">
    <source>
        <dbReference type="ARBA" id="ARBA00012513"/>
    </source>
</evidence>
<name>A0A517P0M2_9BACT</name>
<dbReference type="Pfam" id="PF01163">
    <property type="entry name" value="RIO1"/>
    <property type="match status" value="1"/>
</dbReference>
<reference evidence="13 14" key="1">
    <citation type="submission" date="2019-02" db="EMBL/GenBank/DDBJ databases">
        <title>Deep-cultivation of Planctomycetes and their phenomic and genomic characterization uncovers novel biology.</title>
        <authorList>
            <person name="Wiegand S."/>
            <person name="Jogler M."/>
            <person name="Boedeker C."/>
            <person name="Pinto D."/>
            <person name="Vollmers J."/>
            <person name="Rivas-Marin E."/>
            <person name="Kohn T."/>
            <person name="Peeters S.H."/>
            <person name="Heuer A."/>
            <person name="Rast P."/>
            <person name="Oberbeckmann S."/>
            <person name="Bunk B."/>
            <person name="Jeske O."/>
            <person name="Meyerdierks A."/>
            <person name="Storesund J.E."/>
            <person name="Kallscheuer N."/>
            <person name="Luecker S."/>
            <person name="Lage O.M."/>
            <person name="Pohl T."/>
            <person name="Merkel B.J."/>
            <person name="Hornburger P."/>
            <person name="Mueller R.-W."/>
            <person name="Bruemmer F."/>
            <person name="Labrenz M."/>
            <person name="Spormann A.M."/>
            <person name="Op den Camp H."/>
            <person name="Overmann J."/>
            <person name="Amann R."/>
            <person name="Jetten M.S.M."/>
            <person name="Mascher T."/>
            <person name="Medema M.H."/>
            <person name="Devos D.P."/>
            <person name="Kaster A.-K."/>
            <person name="Ovreas L."/>
            <person name="Rohde M."/>
            <person name="Galperin M.Y."/>
            <person name="Jogler C."/>
        </authorList>
    </citation>
    <scope>NUCLEOTIDE SEQUENCE [LARGE SCALE GENOMIC DNA]</scope>
    <source>
        <strain evidence="13 14">K23_9</strain>
    </source>
</reference>
<evidence type="ECO:0000256" key="11">
    <source>
        <dbReference type="ARBA" id="ARBA00048679"/>
    </source>
</evidence>
<dbReference type="InterPro" id="IPR018935">
    <property type="entry name" value="RIO_kinase_CS"/>
</dbReference>
<evidence type="ECO:0000259" key="12">
    <source>
        <dbReference type="SMART" id="SM00090"/>
    </source>
</evidence>
<keyword evidence="3" id="KW-0723">Serine/threonine-protein kinase</keyword>
<evidence type="ECO:0000313" key="13">
    <source>
        <dbReference type="EMBL" id="QDT12923.1"/>
    </source>
</evidence>
<dbReference type="Gene3D" id="3.30.200.20">
    <property type="entry name" value="Phosphorylase Kinase, domain 1"/>
    <property type="match status" value="1"/>
</dbReference>
<evidence type="ECO:0000256" key="7">
    <source>
        <dbReference type="ARBA" id="ARBA00022777"/>
    </source>
</evidence>
<dbReference type="GO" id="GO:0005524">
    <property type="term" value="F:ATP binding"/>
    <property type="evidence" value="ECO:0007669"/>
    <property type="project" value="UniProtKB-KW"/>
</dbReference>
<evidence type="ECO:0000256" key="3">
    <source>
        <dbReference type="ARBA" id="ARBA00022527"/>
    </source>
</evidence>
<evidence type="ECO:0000256" key="8">
    <source>
        <dbReference type="ARBA" id="ARBA00022840"/>
    </source>
</evidence>
<evidence type="ECO:0000256" key="9">
    <source>
        <dbReference type="ARBA" id="ARBA00022842"/>
    </source>
</evidence>
<proteinExistence type="inferred from homology"/>
<dbReference type="InterPro" id="IPR018934">
    <property type="entry name" value="RIO_dom"/>
</dbReference>
<dbReference type="OrthoDB" id="9795258at2"/>
<evidence type="ECO:0000313" key="14">
    <source>
        <dbReference type="Proteomes" id="UP000319817"/>
    </source>
</evidence>
<keyword evidence="9" id="KW-0460">Magnesium</keyword>
<feature type="domain" description="RIO kinase" evidence="12">
    <location>
        <begin position="5"/>
        <end position="235"/>
    </location>
</feature>
<dbReference type="GO" id="GO:0004674">
    <property type="term" value="F:protein serine/threonine kinase activity"/>
    <property type="evidence" value="ECO:0007669"/>
    <property type="project" value="UniProtKB-KW"/>
</dbReference>
<keyword evidence="5" id="KW-0479">Metal-binding</keyword>
<dbReference type="PROSITE" id="PS01245">
    <property type="entry name" value="RIO1"/>
    <property type="match status" value="1"/>
</dbReference>
<protein>
    <recommendedName>
        <fullName evidence="2">non-specific serine/threonine protein kinase</fullName>
        <ecNumber evidence="2">2.7.11.1</ecNumber>
    </recommendedName>
</protein>
<dbReference type="RefSeq" id="WP_145420740.1">
    <property type="nucleotide sequence ID" value="NZ_CP036526.1"/>
</dbReference>
<keyword evidence="7" id="KW-0418">Kinase</keyword>
<dbReference type="NCBIfam" id="NF041645">
    <property type="entry name" value="prot_kin_PA4780"/>
    <property type="match status" value="1"/>
</dbReference>
<evidence type="ECO:0000256" key="1">
    <source>
        <dbReference type="ARBA" id="ARBA00009196"/>
    </source>
</evidence>
<dbReference type="EC" id="2.7.11.1" evidence="2"/>
<keyword evidence="6" id="KW-0547">Nucleotide-binding</keyword>
<evidence type="ECO:0000256" key="10">
    <source>
        <dbReference type="ARBA" id="ARBA00047899"/>
    </source>
</evidence>
<dbReference type="AlphaFoldDB" id="A0A517P0M2"/>
<dbReference type="InterPro" id="IPR048148">
    <property type="entry name" value="Prot_kin_PA4780"/>
</dbReference>
<evidence type="ECO:0000256" key="6">
    <source>
        <dbReference type="ARBA" id="ARBA00022741"/>
    </source>
</evidence>
<evidence type="ECO:0000256" key="5">
    <source>
        <dbReference type="ARBA" id="ARBA00022723"/>
    </source>
</evidence>
<dbReference type="SMART" id="SM00090">
    <property type="entry name" value="RIO"/>
    <property type="match status" value="1"/>
</dbReference>
<accession>A0A517P0M2</accession>
<dbReference type="GO" id="GO:0046872">
    <property type="term" value="F:metal ion binding"/>
    <property type="evidence" value="ECO:0007669"/>
    <property type="project" value="UniProtKB-KW"/>
</dbReference>
<keyword evidence="8" id="KW-0067">ATP-binding</keyword>
<sequence>MKVPKRIKPLIEDGLIDQVLGSLMSGKEAQVFLVRCGDETRCAKVYKDVTKRSFKNAAQYQEGRKIRNSRRQRAMEKRSKFGRDQQEVVWQRAEVDALYKLADAGVRVPKAYGFFDGVLLMELITDGDGDVAPRLNDISMSAEQAVKDHATVMTYVLRMLCVGLVHGDLSEFNVLQDATGPVIIDFPQVINASGNNNAKTMLLRDVRNITQYYAQYAPELADSHYADEMWELHEKSELVPDFKLTGRFKFSTEAANVDSVLKMIDLAHEEELARQERLNGG</sequence>
<keyword evidence="4" id="KW-0808">Transferase</keyword>
<comment type="similarity">
    <text evidence="1">Belongs to the protein kinase superfamily. RIO-type Ser/Thr kinase family.</text>
</comment>
<gene>
    <name evidence="13" type="ORF">K239x_49380</name>
</gene>
<dbReference type="PANTHER" id="PTHR45723">
    <property type="entry name" value="SERINE/THREONINE-PROTEIN KINASE RIO1"/>
    <property type="match status" value="1"/>
</dbReference>
<organism evidence="13 14">
    <name type="scientific">Stieleria marina</name>
    <dbReference type="NCBI Taxonomy" id="1930275"/>
    <lineage>
        <taxon>Bacteria</taxon>
        <taxon>Pseudomonadati</taxon>
        <taxon>Planctomycetota</taxon>
        <taxon>Planctomycetia</taxon>
        <taxon>Pirellulales</taxon>
        <taxon>Pirellulaceae</taxon>
        <taxon>Stieleria</taxon>
    </lineage>
</organism>